<comment type="caution">
    <text evidence="2">The sequence shown here is derived from an EMBL/GenBank/DDBJ whole genome shotgun (WGS) entry which is preliminary data.</text>
</comment>
<dbReference type="EMBL" id="LAZR01005844">
    <property type="protein sequence ID" value="KKM96706.1"/>
    <property type="molecule type" value="Genomic_DNA"/>
</dbReference>
<dbReference type="AlphaFoldDB" id="A0A0F9MBJ7"/>
<dbReference type="EMBL" id="LAZR01008447">
    <property type="protein sequence ID" value="KKM78711.1"/>
    <property type="molecule type" value="Genomic_DNA"/>
</dbReference>
<accession>A0A0F9MBJ7</accession>
<name>A0A0F9MBJ7_9ZZZZ</name>
<evidence type="ECO:0000313" key="1">
    <source>
        <dbReference type="EMBL" id="KKM78711.1"/>
    </source>
</evidence>
<protein>
    <submittedName>
        <fullName evidence="2">Uncharacterized protein</fullName>
    </submittedName>
</protein>
<evidence type="ECO:0000313" key="2">
    <source>
        <dbReference type="EMBL" id="KKM96706.1"/>
    </source>
</evidence>
<organism evidence="2">
    <name type="scientific">marine sediment metagenome</name>
    <dbReference type="NCBI Taxonomy" id="412755"/>
    <lineage>
        <taxon>unclassified sequences</taxon>
        <taxon>metagenomes</taxon>
        <taxon>ecological metagenomes</taxon>
    </lineage>
</organism>
<reference evidence="2" key="1">
    <citation type="journal article" date="2015" name="Nature">
        <title>Complex archaea that bridge the gap between prokaryotes and eukaryotes.</title>
        <authorList>
            <person name="Spang A."/>
            <person name="Saw J.H."/>
            <person name="Jorgensen S.L."/>
            <person name="Zaremba-Niedzwiedzka K."/>
            <person name="Martijn J."/>
            <person name="Lind A.E."/>
            <person name="van Eijk R."/>
            <person name="Schleper C."/>
            <person name="Guy L."/>
            <person name="Ettema T.J."/>
        </authorList>
    </citation>
    <scope>NUCLEOTIDE SEQUENCE</scope>
</reference>
<sequence>MERWPIIHLKLDGDAAFSDLQDKMDKVIHLAGDFTIAALERGMESGRPSLVLRIDLPDGRVVMQETSVRVFLAAAAAIRVRYGEEGRNYERGE</sequence>
<gene>
    <name evidence="2" type="ORF">LCGC14_1175460</name>
    <name evidence="1" type="ORF">LCGC14_1357260</name>
</gene>
<proteinExistence type="predicted"/>